<dbReference type="OMA" id="ASVHIRX"/>
<dbReference type="PaxDb" id="2903-EOD36339"/>
<feature type="transmembrane region" description="Helical" evidence="5">
    <location>
        <begin position="12"/>
        <end position="31"/>
    </location>
</feature>
<keyword evidence="3 5" id="KW-1133">Transmembrane helix</keyword>
<dbReference type="PANTHER" id="PTHR23291">
    <property type="entry name" value="BAX INHIBITOR-RELATED"/>
    <property type="match status" value="1"/>
</dbReference>
<evidence type="ECO:0000256" key="3">
    <source>
        <dbReference type="ARBA" id="ARBA00022989"/>
    </source>
</evidence>
<dbReference type="RefSeq" id="XP_005788768.1">
    <property type="nucleotide sequence ID" value="XM_005788711.1"/>
</dbReference>
<sequence>PAVRLAFMRKVFAILTVQLAVTAASASFIMLHPDARHFVLTNHAVTLAAIFAPLGFIVALSCYQHRHPHNLLLLGGFTLCMSYSVGVVCAAT</sequence>
<accession>A0A0D3KKQ4</accession>
<evidence type="ECO:0000256" key="4">
    <source>
        <dbReference type="ARBA" id="ARBA00023136"/>
    </source>
</evidence>
<dbReference type="PANTHER" id="PTHR23291:SF50">
    <property type="entry name" value="PROTEIN LIFEGUARD 4"/>
    <property type="match status" value="1"/>
</dbReference>
<keyword evidence="7" id="KW-1185">Reference proteome</keyword>
<proteinExistence type="inferred from homology"/>
<evidence type="ECO:0000313" key="6">
    <source>
        <dbReference type="EnsemblProtists" id="EOD36339"/>
    </source>
</evidence>
<dbReference type="Proteomes" id="UP000013827">
    <property type="component" value="Unassembled WGS sequence"/>
</dbReference>
<dbReference type="InterPro" id="IPR006214">
    <property type="entry name" value="Bax_inhibitor_1-related"/>
</dbReference>
<keyword evidence="4 5" id="KW-0472">Membrane</keyword>
<dbReference type="EnsemblProtists" id="EOD36339">
    <property type="protein sequence ID" value="EOD36339"/>
    <property type="gene ID" value="EMIHUDRAFT_60322"/>
</dbReference>
<comment type="caution">
    <text evidence="5">Lacks conserved residue(s) required for the propagation of feature annotation.</text>
</comment>
<organism evidence="6 7">
    <name type="scientific">Emiliania huxleyi (strain CCMP1516)</name>
    <dbReference type="NCBI Taxonomy" id="280463"/>
    <lineage>
        <taxon>Eukaryota</taxon>
        <taxon>Haptista</taxon>
        <taxon>Haptophyta</taxon>
        <taxon>Prymnesiophyceae</taxon>
        <taxon>Isochrysidales</taxon>
        <taxon>Noelaerhabdaceae</taxon>
        <taxon>Emiliania</taxon>
    </lineage>
</organism>
<evidence type="ECO:0000256" key="5">
    <source>
        <dbReference type="RuleBase" id="RU004379"/>
    </source>
</evidence>
<dbReference type="KEGG" id="ehx:EMIHUDRAFT_60322"/>
<evidence type="ECO:0000313" key="7">
    <source>
        <dbReference type="Proteomes" id="UP000013827"/>
    </source>
</evidence>
<dbReference type="GeneID" id="17281610"/>
<comment type="similarity">
    <text evidence="5">Belongs to the BI1 family.</text>
</comment>
<dbReference type="AlphaFoldDB" id="A0A0D3KKQ4"/>
<keyword evidence="2 5" id="KW-0812">Transmembrane</keyword>
<reference evidence="7" key="1">
    <citation type="journal article" date="2013" name="Nature">
        <title>Pan genome of the phytoplankton Emiliania underpins its global distribution.</title>
        <authorList>
            <person name="Read B.A."/>
            <person name="Kegel J."/>
            <person name="Klute M.J."/>
            <person name="Kuo A."/>
            <person name="Lefebvre S.C."/>
            <person name="Maumus F."/>
            <person name="Mayer C."/>
            <person name="Miller J."/>
            <person name="Monier A."/>
            <person name="Salamov A."/>
            <person name="Young J."/>
            <person name="Aguilar M."/>
            <person name="Claverie J.M."/>
            <person name="Frickenhaus S."/>
            <person name="Gonzalez K."/>
            <person name="Herman E.K."/>
            <person name="Lin Y.C."/>
            <person name="Napier J."/>
            <person name="Ogata H."/>
            <person name="Sarno A.F."/>
            <person name="Shmutz J."/>
            <person name="Schroeder D."/>
            <person name="de Vargas C."/>
            <person name="Verret F."/>
            <person name="von Dassow P."/>
            <person name="Valentin K."/>
            <person name="Van de Peer Y."/>
            <person name="Wheeler G."/>
            <person name="Dacks J.B."/>
            <person name="Delwiche C.F."/>
            <person name="Dyhrman S.T."/>
            <person name="Glockner G."/>
            <person name="John U."/>
            <person name="Richards T."/>
            <person name="Worden A.Z."/>
            <person name="Zhang X."/>
            <person name="Grigoriev I.V."/>
            <person name="Allen A.E."/>
            <person name="Bidle K."/>
            <person name="Borodovsky M."/>
            <person name="Bowler C."/>
            <person name="Brownlee C."/>
            <person name="Cock J.M."/>
            <person name="Elias M."/>
            <person name="Gladyshev V.N."/>
            <person name="Groth M."/>
            <person name="Guda C."/>
            <person name="Hadaegh A."/>
            <person name="Iglesias-Rodriguez M.D."/>
            <person name="Jenkins J."/>
            <person name="Jones B.M."/>
            <person name="Lawson T."/>
            <person name="Leese F."/>
            <person name="Lindquist E."/>
            <person name="Lobanov A."/>
            <person name="Lomsadze A."/>
            <person name="Malik S.B."/>
            <person name="Marsh M.E."/>
            <person name="Mackinder L."/>
            <person name="Mock T."/>
            <person name="Mueller-Roeber B."/>
            <person name="Pagarete A."/>
            <person name="Parker M."/>
            <person name="Probert I."/>
            <person name="Quesneville H."/>
            <person name="Raines C."/>
            <person name="Rensing S.A."/>
            <person name="Riano-Pachon D.M."/>
            <person name="Richier S."/>
            <person name="Rokitta S."/>
            <person name="Shiraiwa Y."/>
            <person name="Soanes D.M."/>
            <person name="van der Giezen M."/>
            <person name="Wahlund T.M."/>
            <person name="Williams B."/>
            <person name="Wilson W."/>
            <person name="Wolfe G."/>
            <person name="Wurch L.L."/>
        </authorList>
    </citation>
    <scope>NUCLEOTIDE SEQUENCE</scope>
</reference>
<dbReference type="HOGENOM" id="CLU_175235_0_0_1"/>
<evidence type="ECO:0000256" key="2">
    <source>
        <dbReference type="ARBA" id="ARBA00022692"/>
    </source>
</evidence>
<feature type="transmembrane region" description="Helical" evidence="5">
    <location>
        <begin position="43"/>
        <end position="63"/>
    </location>
</feature>
<dbReference type="Pfam" id="PF01027">
    <property type="entry name" value="Bax1-I"/>
    <property type="match status" value="1"/>
</dbReference>
<protein>
    <submittedName>
        <fullName evidence="6">Uncharacterized protein</fullName>
    </submittedName>
</protein>
<name>A0A0D3KKQ4_EMIH1</name>
<dbReference type="GO" id="GO:0016020">
    <property type="term" value="C:membrane"/>
    <property type="evidence" value="ECO:0007669"/>
    <property type="project" value="UniProtKB-SubCell"/>
</dbReference>
<comment type="subcellular location">
    <subcellularLocation>
        <location evidence="1">Membrane</location>
        <topology evidence="1">Multi-pass membrane protein</topology>
    </subcellularLocation>
</comment>
<evidence type="ECO:0000256" key="1">
    <source>
        <dbReference type="ARBA" id="ARBA00004141"/>
    </source>
</evidence>
<feature type="transmembrane region" description="Helical" evidence="5">
    <location>
        <begin position="70"/>
        <end position="91"/>
    </location>
</feature>
<dbReference type="eggNOG" id="KOG2322">
    <property type="taxonomic scope" value="Eukaryota"/>
</dbReference>
<reference evidence="6" key="2">
    <citation type="submission" date="2024-10" db="UniProtKB">
        <authorList>
            <consortium name="EnsemblProtists"/>
        </authorList>
    </citation>
    <scope>IDENTIFICATION</scope>
</reference>